<keyword evidence="2" id="KW-0472">Membrane</keyword>
<dbReference type="AlphaFoldDB" id="A0A484M3V0"/>
<keyword evidence="1" id="KW-0479">Metal-binding</keyword>
<dbReference type="GO" id="GO:0003676">
    <property type="term" value="F:nucleic acid binding"/>
    <property type="evidence" value="ECO:0007669"/>
    <property type="project" value="InterPro"/>
</dbReference>
<dbReference type="PANTHER" id="PTHR34676">
    <property type="entry name" value="DUF4219 DOMAIN-CONTAINING PROTEIN-RELATED"/>
    <property type="match status" value="1"/>
</dbReference>
<evidence type="ECO:0000256" key="1">
    <source>
        <dbReference type="PROSITE-ProRule" id="PRU00047"/>
    </source>
</evidence>
<dbReference type="EMBL" id="OOIL02002556">
    <property type="protein sequence ID" value="VFQ83134.1"/>
    <property type="molecule type" value="Genomic_DNA"/>
</dbReference>
<dbReference type="InterPro" id="IPR001878">
    <property type="entry name" value="Znf_CCHC"/>
</dbReference>
<evidence type="ECO:0000256" key="2">
    <source>
        <dbReference type="SAM" id="Phobius"/>
    </source>
</evidence>
<keyword evidence="2" id="KW-0812">Transmembrane</keyword>
<proteinExistence type="predicted"/>
<keyword evidence="2" id="KW-1133">Transmembrane helix</keyword>
<evidence type="ECO:0000313" key="4">
    <source>
        <dbReference type="EMBL" id="VFQ83134.1"/>
    </source>
</evidence>
<evidence type="ECO:0000313" key="5">
    <source>
        <dbReference type="Proteomes" id="UP000595140"/>
    </source>
</evidence>
<evidence type="ECO:0000259" key="3">
    <source>
        <dbReference type="PROSITE" id="PS50158"/>
    </source>
</evidence>
<keyword evidence="1" id="KW-0862">Zinc</keyword>
<sequence length="329" mass="37921">MKKVEDKLIPKTEDEFDAEDIKKVENYAKAINMLYCAVNPDDYRKISCCSTAKEMWDKLEVTYEGTDQVREAKIDFLTQEYEMFRMKEHKNIDDMFDRFSKIVNDLHALKKTYTDRDLRKGIALKASKEPTMKGSSDDDEVKLVMKKFCKLLRKKEKVEDGPVCYGCGEAGHIKNKCPRNGRNTRNFKKQRAYISWGGDSGDESTDQDEDETANLCLMAHEDQTDNEQETTTSKQRALKLVLRLGKRIYFPRRKGVRNSFQDVHLAERLPVTASIQRHQCWMMAAGLVTIVLKILLGLGLLLLMTRIFGVFYVEASKLDNGARFLLVDV</sequence>
<dbReference type="InterPro" id="IPR036875">
    <property type="entry name" value="Znf_CCHC_sf"/>
</dbReference>
<dbReference type="PROSITE" id="PS50158">
    <property type="entry name" value="ZF_CCHC"/>
    <property type="match status" value="1"/>
</dbReference>
<name>A0A484M3V0_9ASTE</name>
<protein>
    <recommendedName>
        <fullName evidence="3">CCHC-type domain-containing protein</fullName>
    </recommendedName>
</protein>
<dbReference type="GO" id="GO:0008270">
    <property type="term" value="F:zinc ion binding"/>
    <property type="evidence" value="ECO:0007669"/>
    <property type="project" value="UniProtKB-KW"/>
</dbReference>
<feature type="domain" description="CCHC-type" evidence="3">
    <location>
        <begin position="164"/>
        <end position="179"/>
    </location>
</feature>
<reference evidence="4 5" key="1">
    <citation type="submission" date="2018-04" db="EMBL/GenBank/DDBJ databases">
        <authorList>
            <person name="Vogel A."/>
        </authorList>
    </citation>
    <scope>NUCLEOTIDE SEQUENCE [LARGE SCALE GENOMIC DNA]</scope>
</reference>
<feature type="transmembrane region" description="Helical" evidence="2">
    <location>
        <begin position="281"/>
        <end position="303"/>
    </location>
</feature>
<dbReference type="PANTHER" id="PTHR34676:SF15">
    <property type="entry name" value="ZINC FINGER, CCHC-TYPE-RELATED"/>
    <property type="match status" value="1"/>
</dbReference>
<organism evidence="4 5">
    <name type="scientific">Cuscuta campestris</name>
    <dbReference type="NCBI Taxonomy" id="132261"/>
    <lineage>
        <taxon>Eukaryota</taxon>
        <taxon>Viridiplantae</taxon>
        <taxon>Streptophyta</taxon>
        <taxon>Embryophyta</taxon>
        <taxon>Tracheophyta</taxon>
        <taxon>Spermatophyta</taxon>
        <taxon>Magnoliopsida</taxon>
        <taxon>eudicotyledons</taxon>
        <taxon>Gunneridae</taxon>
        <taxon>Pentapetalae</taxon>
        <taxon>asterids</taxon>
        <taxon>lamiids</taxon>
        <taxon>Solanales</taxon>
        <taxon>Convolvulaceae</taxon>
        <taxon>Cuscuteae</taxon>
        <taxon>Cuscuta</taxon>
        <taxon>Cuscuta subgen. Grammica</taxon>
        <taxon>Cuscuta sect. Cleistogrammica</taxon>
    </lineage>
</organism>
<gene>
    <name evidence="4" type="ORF">CCAM_LOCUS24910</name>
</gene>
<accession>A0A484M3V0</accession>
<dbReference type="SUPFAM" id="SSF57756">
    <property type="entry name" value="Retrovirus zinc finger-like domains"/>
    <property type="match status" value="1"/>
</dbReference>
<keyword evidence="5" id="KW-1185">Reference proteome</keyword>
<dbReference type="Pfam" id="PF14223">
    <property type="entry name" value="Retrotran_gag_2"/>
    <property type="match status" value="1"/>
</dbReference>
<dbReference type="SMART" id="SM00343">
    <property type="entry name" value="ZnF_C2HC"/>
    <property type="match status" value="1"/>
</dbReference>
<dbReference type="Proteomes" id="UP000595140">
    <property type="component" value="Unassembled WGS sequence"/>
</dbReference>
<dbReference type="Gene3D" id="4.10.60.10">
    <property type="entry name" value="Zinc finger, CCHC-type"/>
    <property type="match status" value="1"/>
</dbReference>
<keyword evidence="1" id="KW-0863">Zinc-finger</keyword>